<protein>
    <recommendedName>
        <fullName evidence="3">DUF4595 domain-containing protein</fullName>
    </recommendedName>
</protein>
<gene>
    <name evidence="1" type="ORF">OL497_03055</name>
</gene>
<evidence type="ECO:0000313" key="1">
    <source>
        <dbReference type="EMBL" id="MCW3482854.1"/>
    </source>
</evidence>
<dbReference type="EMBL" id="JAPDNS010000001">
    <property type="protein sequence ID" value="MCW3482854.1"/>
    <property type="molecule type" value="Genomic_DNA"/>
</dbReference>
<accession>A0ABT3IFW5</accession>
<dbReference type="RefSeq" id="WP_264727631.1">
    <property type="nucleotide sequence ID" value="NZ_JAPDNR010000001.1"/>
</dbReference>
<organism evidence="1 2">
    <name type="scientific">Chitinophaga nivalis</name>
    <dbReference type="NCBI Taxonomy" id="2991709"/>
    <lineage>
        <taxon>Bacteria</taxon>
        <taxon>Pseudomonadati</taxon>
        <taxon>Bacteroidota</taxon>
        <taxon>Chitinophagia</taxon>
        <taxon>Chitinophagales</taxon>
        <taxon>Chitinophagaceae</taxon>
        <taxon>Chitinophaga</taxon>
    </lineage>
</organism>
<reference evidence="1 2" key="1">
    <citation type="submission" date="2022-10" db="EMBL/GenBank/DDBJ databases">
        <title>Chitinophaga nivalis PC15 sp. nov., isolated from Pyeongchang county, South Korea.</title>
        <authorList>
            <person name="Trinh H.N."/>
        </authorList>
    </citation>
    <scope>NUCLEOTIDE SEQUENCE [LARGE SCALE GENOMIC DNA]</scope>
    <source>
        <strain evidence="1 2">PC14</strain>
    </source>
</reference>
<comment type="caution">
    <text evidence="1">The sequence shown here is derived from an EMBL/GenBank/DDBJ whole genome shotgun (WGS) entry which is preliminary data.</text>
</comment>
<keyword evidence="2" id="KW-1185">Reference proteome</keyword>
<evidence type="ECO:0000313" key="2">
    <source>
        <dbReference type="Proteomes" id="UP001207742"/>
    </source>
</evidence>
<name>A0ABT3IFW5_9BACT</name>
<evidence type="ECO:0008006" key="3">
    <source>
        <dbReference type="Google" id="ProtNLM"/>
    </source>
</evidence>
<sequence>MPPHDHLRSLYPILFCFLLLTACAKKDDYLPPAPPEPPKDLYLVSSITINGIPRDSLIYDNRHRLQKRWIYDNYYKEWSSYVLYIYETDGRLRAAYNYYTDPNHRSYLTSIDSLGWEPKRFITYTTFYREEGEAISGYDTTKNWYRNEEGRLGLIGSKSWHYTFVGKQLAYEEFDYHNNNLTGYTFMDHYLFPDQTSNLQQDIFTITYGELPNALYPITSRNPLLLAEWAKAGYPYFGSEYLATAIQLTSSQTASPSVAIQVTGIFYPGSNYMQEQWYSGINKKILYRYKIIKAR</sequence>
<dbReference type="Proteomes" id="UP001207742">
    <property type="component" value="Unassembled WGS sequence"/>
</dbReference>
<proteinExistence type="predicted"/>